<dbReference type="EMBL" id="UNRR01000014">
    <property type="protein sequence ID" value="SYZ78236.1"/>
    <property type="molecule type" value="Genomic_DNA"/>
</dbReference>
<organism evidence="2 3">
    <name type="scientific">Trichococcus shcherbakoviae</name>
    <dbReference type="NCBI Taxonomy" id="2094020"/>
    <lineage>
        <taxon>Bacteria</taxon>
        <taxon>Bacillati</taxon>
        <taxon>Bacillota</taxon>
        <taxon>Bacilli</taxon>
        <taxon>Lactobacillales</taxon>
        <taxon>Carnobacteriaceae</taxon>
        <taxon>Trichococcus</taxon>
    </lineage>
</organism>
<evidence type="ECO:0000256" key="1">
    <source>
        <dbReference type="SAM" id="Phobius"/>
    </source>
</evidence>
<keyword evidence="1" id="KW-1133">Transmembrane helix</keyword>
<feature type="transmembrane region" description="Helical" evidence="1">
    <location>
        <begin position="40"/>
        <end position="65"/>
    </location>
</feature>
<protein>
    <submittedName>
        <fullName evidence="2">Uncharacterized protein</fullName>
    </submittedName>
</protein>
<sequence>MNAIVTSVLGLLVERLGITYSVAAAIIFVLENGGVYAAAALYPFAAPVLFTVKGFMATVTTAFLVGF</sequence>
<keyword evidence="1" id="KW-0472">Membrane</keyword>
<name>A0A383TE78_9LACT</name>
<gene>
    <name evidence="2" type="ORF">TART1_1019</name>
</gene>
<reference evidence="3" key="1">
    <citation type="submission" date="2018-05" db="EMBL/GenBank/DDBJ databases">
        <authorList>
            <person name="Strepis N."/>
        </authorList>
    </citation>
    <scope>NUCLEOTIDE SEQUENCE [LARGE SCALE GENOMIC DNA]</scope>
</reference>
<dbReference type="Proteomes" id="UP000262072">
    <property type="component" value="Unassembled WGS sequence"/>
</dbReference>
<keyword evidence="1" id="KW-0812">Transmembrane</keyword>
<dbReference type="RefSeq" id="WP_119092849.1">
    <property type="nucleotide sequence ID" value="NZ_UNRR01000014.1"/>
</dbReference>
<accession>A0A383TE78</accession>
<evidence type="ECO:0000313" key="3">
    <source>
        <dbReference type="Proteomes" id="UP000262072"/>
    </source>
</evidence>
<evidence type="ECO:0000313" key="2">
    <source>
        <dbReference type="EMBL" id="SYZ78236.1"/>
    </source>
</evidence>
<proteinExistence type="predicted"/>
<dbReference type="AlphaFoldDB" id="A0A383TE78"/>